<reference evidence="20" key="1">
    <citation type="journal article" date="2017" name="Nature">
        <title>The genome of Chenopodium quinoa.</title>
        <authorList>
            <person name="Jarvis D.E."/>
            <person name="Ho Y.S."/>
            <person name="Lightfoot D.J."/>
            <person name="Schmoeckel S.M."/>
            <person name="Li B."/>
            <person name="Borm T.J.A."/>
            <person name="Ohyanagi H."/>
            <person name="Mineta K."/>
            <person name="Michell C.T."/>
            <person name="Saber N."/>
            <person name="Kharbatia N.M."/>
            <person name="Rupper R.R."/>
            <person name="Sharp A.R."/>
            <person name="Dally N."/>
            <person name="Boughton B.A."/>
            <person name="Woo Y.H."/>
            <person name="Gao G."/>
            <person name="Schijlen E.G.W.M."/>
            <person name="Guo X."/>
            <person name="Momin A.A."/>
            <person name="Negrao S."/>
            <person name="Al-Babili S."/>
            <person name="Gehring C."/>
            <person name="Roessner U."/>
            <person name="Jung C."/>
            <person name="Murphy K."/>
            <person name="Arold S.T."/>
            <person name="Gojobori T."/>
            <person name="van der Linden C.G."/>
            <person name="van Loo E.N."/>
            <person name="Jellen E.N."/>
            <person name="Maughan P.J."/>
            <person name="Tester M."/>
        </authorList>
    </citation>
    <scope>NUCLEOTIDE SEQUENCE [LARGE SCALE GENOMIC DNA]</scope>
    <source>
        <strain evidence="20">cv. PI 614886</strain>
    </source>
</reference>
<evidence type="ECO:0000313" key="20">
    <source>
        <dbReference type="EnsemblPlants" id="AUR62003276-RA:cds"/>
    </source>
</evidence>
<dbReference type="FunFam" id="1.10.510.10:FF:001023">
    <property type="entry name" value="Os07g0541700 protein"/>
    <property type="match status" value="1"/>
</dbReference>
<dbReference type="GO" id="GO:0005524">
    <property type="term" value="F:ATP binding"/>
    <property type="evidence" value="ECO:0007669"/>
    <property type="project" value="UniProtKB-KW"/>
</dbReference>
<dbReference type="EC" id="2.7.11.1" evidence="2"/>
<keyword evidence="5" id="KW-0433">Leucine-rich repeat</keyword>
<keyword evidence="14 18" id="KW-0472">Membrane</keyword>
<keyword evidence="4" id="KW-0723">Serine/threonine-protein kinase</keyword>
<evidence type="ECO:0000256" key="15">
    <source>
        <dbReference type="ARBA" id="ARBA00023180"/>
    </source>
</evidence>
<name>A0A803KW68_CHEQI</name>
<dbReference type="PROSITE" id="PS00108">
    <property type="entry name" value="PROTEIN_KINASE_ST"/>
    <property type="match status" value="1"/>
</dbReference>
<evidence type="ECO:0000256" key="17">
    <source>
        <dbReference type="ARBA" id="ARBA00048679"/>
    </source>
</evidence>
<keyword evidence="10" id="KW-0547">Nucleotide-binding</keyword>
<evidence type="ECO:0000259" key="19">
    <source>
        <dbReference type="PROSITE" id="PS50011"/>
    </source>
</evidence>
<dbReference type="FunFam" id="3.30.200.20:FF:000432">
    <property type="entry name" value="LRR receptor-like serine/threonine-protein kinase EFR"/>
    <property type="match status" value="1"/>
</dbReference>
<dbReference type="OMA" id="VKIVTVC"/>
<keyword evidence="15" id="KW-0325">Glycoprotein</keyword>
<dbReference type="PANTHER" id="PTHR27008:SF499">
    <property type="entry name" value="OS06G0581500 PROTEIN"/>
    <property type="match status" value="1"/>
</dbReference>
<dbReference type="InterPro" id="IPR032675">
    <property type="entry name" value="LRR_dom_sf"/>
</dbReference>
<dbReference type="InterPro" id="IPR051809">
    <property type="entry name" value="Plant_receptor-like_S/T_kinase"/>
</dbReference>
<keyword evidence="12" id="KW-0067">ATP-binding</keyword>
<dbReference type="GO" id="GO:0005886">
    <property type="term" value="C:plasma membrane"/>
    <property type="evidence" value="ECO:0007669"/>
    <property type="project" value="UniProtKB-SubCell"/>
</dbReference>
<evidence type="ECO:0000256" key="11">
    <source>
        <dbReference type="ARBA" id="ARBA00022777"/>
    </source>
</evidence>
<proteinExistence type="predicted"/>
<keyword evidence="8" id="KW-0732">Signal</keyword>
<dbReference type="AlphaFoldDB" id="A0A803KW68"/>
<dbReference type="InterPro" id="IPR011009">
    <property type="entry name" value="Kinase-like_dom_sf"/>
</dbReference>
<dbReference type="FunFam" id="3.80.10.10:FF:000383">
    <property type="entry name" value="Leucine-rich repeat receptor protein kinase EMS1"/>
    <property type="match status" value="1"/>
</dbReference>
<evidence type="ECO:0000256" key="1">
    <source>
        <dbReference type="ARBA" id="ARBA00004236"/>
    </source>
</evidence>
<keyword evidence="9" id="KW-0677">Repeat</keyword>
<sequence length="681" mass="75075">MPDLKVLEISNNLLGTGETGDLSFLQSLLNCSQLITLGLKSNNMGGILPDYLGNLSTTLVELDLGTNQIYGSIPLGLFNLVGLRRINLQGNLLTGHLSPQIGKLAKLEIFSCIGNRLIGSIPDSIGNLSRLSSLWLGENNFNGMIPSSLGQCTNLLDLYLSQNNLTGLVPPQLFLSSSTLIYFYLDSNQLQGELPEEIGQIKNLIQFVIHKNAFSGELPSSLGSCTAIDVIDVGANFFTGSIPDSFKSLTSLSYLNVVHNNLSGQIPNFLSKFPLMTIDLSFNSFQGEVPTKGAFANLSALNISGNNQLCGGVPNLHYFPRCLPKSTSDNRGSKYKVFVEIVTISIASLVLSVSILSLVYFLLCSRRKQNKLSYGSGMSLTEPFSKVSYDMLLKATDSFSEANLLSAGHFGSVYKTVLDLESNMVVAIKVIRLVQRGASKSFMAECEALRSLRHRNLLKIVTVCSSTDFQGNDFKALVYEYMTNGSFHHWIHTDPNLRTLSLLQRVEIAIDVARALDYLHNDCDEPIIHCDLKPSNILLDDDMVAHVGDFGLARFHLRARANDSSSVAVKGTVGYAAPAWFLKEGDVYIYDIVLLELMTSKNPTDRMFEGALDLRNYAKSATMPNQLINIIDPRLLDNEVESRQDRMRINDAIEELQVTRNVLLKELHIIRAMHITRDLAG</sequence>
<evidence type="ECO:0000256" key="4">
    <source>
        <dbReference type="ARBA" id="ARBA00022527"/>
    </source>
</evidence>
<dbReference type="InterPro" id="IPR001611">
    <property type="entry name" value="Leu-rich_rpt"/>
</dbReference>
<comment type="subcellular location">
    <subcellularLocation>
        <location evidence="1">Cell membrane</location>
    </subcellularLocation>
</comment>
<organism evidence="20 21">
    <name type="scientific">Chenopodium quinoa</name>
    <name type="common">Quinoa</name>
    <dbReference type="NCBI Taxonomy" id="63459"/>
    <lineage>
        <taxon>Eukaryota</taxon>
        <taxon>Viridiplantae</taxon>
        <taxon>Streptophyta</taxon>
        <taxon>Embryophyta</taxon>
        <taxon>Tracheophyta</taxon>
        <taxon>Spermatophyta</taxon>
        <taxon>Magnoliopsida</taxon>
        <taxon>eudicotyledons</taxon>
        <taxon>Gunneridae</taxon>
        <taxon>Pentapetalae</taxon>
        <taxon>Caryophyllales</taxon>
        <taxon>Chenopodiaceae</taxon>
        <taxon>Chenopodioideae</taxon>
        <taxon>Atripliceae</taxon>
        <taxon>Chenopodium</taxon>
    </lineage>
</organism>
<dbReference type="GO" id="GO:0004674">
    <property type="term" value="F:protein serine/threonine kinase activity"/>
    <property type="evidence" value="ECO:0007669"/>
    <property type="project" value="UniProtKB-KW"/>
</dbReference>
<evidence type="ECO:0000256" key="18">
    <source>
        <dbReference type="SAM" id="Phobius"/>
    </source>
</evidence>
<dbReference type="Gene3D" id="3.80.10.10">
    <property type="entry name" value="Ribonuclease Inhibitor"/>
    <property type="match status" value="1"/>
</dbReference>
<dbReference type="InterPro" id="IPR000719">
    <property type="entry name" value="Prot_kinase_dom"/>
</dbReference>
<evidence type="ECO:0000256" key="9">
    <source>
        <dbReference type="ARBA" id="ARBA00022737"/>
    </source>
</evidence>
<evidence type="ECO:0000256" key="13">
    <source>
        <dbReference type="ARBA" id="ARBA00022989"/>
    </source>
</evidence>
<evidence type="ECO:0000256" key="3">
    <source>
        <dbReference type="ARBA" id="ARBA00022475"/>
    </source>
</evidence>
<accession>A0A803KW68</accession>
<dbReference type="Gene3D" id="3.30.200.20">
    <property type="entry name" value="Phosphorylase Kinase, domain 1"/>
    <property type="match status" value="1"/>
</dbReference>
<dbReference type="Pfam" id="PF00560">
    <property type="entry name" value="LRR_1"/>
    <property type="match status" value="2"/>
</dbReference>
<reference evidence="20" key="2">
    <citation type="submission" date="2021-03" db="UniProtKB">
        <authorList>
            <consortium name="EnsemblPlants"/>
        </authorList>
    </citation>
    <scope>IDENTIFICATION</scope>
</reference>
<evidence type="ECO:0000313" key="21">
    <source>
        <dbReference type="Proteomes" id="UP000596660"/>
    </source>
</evidence>
<keyword evidence="7 18" id="KW-0812">Transmembrane</keyword>
<evidence type="ECO:0000256" key="7">
    <source>
        <dbReference type="ARBA" id="ARBA00022692"/>
    </source>
</evidence>
<keyword evidence="3" id="KW-1003">Cell membrane</keyword>
<dbReference type="InterPro" id="IPR008271">
    <property type="entry name" value="Ser/Thr_kinase_AS"/>
</dbReference>
<keyword evidence="6" id="KW-0808">Transferase</keyword>
<dbReference type="FunFam" id="3.80.10.10:FF:000041">
    <property type="entry name" value="LRR receptor-like serine/threonine-protein kinase ERECTA"/>
    <property type="match status" value="1"/>
</dbReference>
<dbReference type="Gramene" id="AUR62003276-RA">
    <property type="protein sequence ID" value="AUR62003276-RA:cds"/>
    <property type="gene ID" value="AUR62003276"/>
</dbReference>
<evidence type="ECO:0000256" key="12">
    <source>
        <dbReference type="ARBA" id="ARBA00022840"/>
    </source>
</evidence>
<comment type="catalytic activity">
    <reaction evidence="17">
        <text>L-seryl-[protein] + ATP = O-phospho-L-seryl-[protein] + ADP + H(+)</text>
        <dbReference type="Rhea" id="RHEA:17989"/>
        <dbReference type="Rhea" id="RHEA-COMP:9863"/>
        <dbReference type="Rhea" id="RHEA-COMP:11604"/>
        <dbReference type="ChEBI" id="CHEBI:15378"/>
        <dbReference type="ChEBI" id="CHEBI:29999"/>
        <dbReference type="ChEBI" id="CHEBI:30616"/>
        <dbReference type="ChEBI" id="CHEBI:83421"/>
        <dbReference type="ChEBI" id="CHEBI:456216"/>
        <dbReference type="EC" id="2.7.11.1"/>
    </reaction>
</comment>
<dbReference type="PANTHER" id="PTHR27008">
    <property type="entry name" value="OS04G0122200 PROTEIN"/>
    <property type="match status" value="1"/>
</dbReference>
<dbReference type="Proteomes" id="UP000596660">
    <property type="component" value="Unplaced"/>
</dbReference>
<evidence type="ECO:0000256" key="5">
    <source>
        <dbReference type="ARBA" id="ARBA00022614"/>
    </source>
</evidence>
<dbReference type="SMART" id="SM00220">
    <property type="entry name" value="S_TKc"/>
    <property type="match status" value="1"/>
</dbReference>
<dbReference type="EnsemblPlants" id="AUR62003276-RA">
    <property type="protein sequence ID" value="AUR62003276-RA:cds"/>
    <property type="gene ID" value="AUR62003276"/>
</dbReference>
<dbReference type="Pfam" id="PF00069">
    <property type="entry name" value="Pkinase"/>
    <property type="match status" value="1"/>
</dbReference>
<feature type="transmembrane region" description="Helical" evidence="18">
    <location>
        <begin position="337"/>
        <end position="363"/>
    </location>
</feature>
<keyword evidence="21" id="KW-1185">Reference proteome</keyword>
<evidence type="ECO:0000256" key="8">
    <source>
        <dbReference type="ARBA" id="ARBA00022729"/>
    </source>
</evidence>
<dbReference type="SUPFAM" id="SSF52058">
    <property type="entry name" value="L domain-like"/>
    <property type="match status" value="1"/>
</dbReference>
<evidence type="ECO:0000256" key="6">
    <source>
        <dbReference type="ARBA" id="ARBA00022679"/>
    </source>
</evidence>
<feature type="domain" description="Protein kinase" evidence="19">
    <location>
        <begin position="399"/>
        <end position="664"/>
    </location>
</feature>
<dbReference type="SUPFAM" id="SSF56112">
    <property type="entry name" value="Protein kinase-like (PK-like)"/>
    <property type="match status" value="1"/>
</dbReference>
<evidence type="ECO:0000256" key="10">
    <source>
        <dbReference type="ARBA" id="ARBA00022741"/>
    </source>
</evidence>
<comment type="catalytic activity">
    <reaction evidence="16">
        <text>L-threonyl-[protein] + ATP = O-phospho-L-threonyl-[protein] + ADP + H(+)</text>
        <dbReference type="Rhea" id="RHEA:46608"/>
        <dbReference type="Rhea" id="RHEA-COMP:11060"/>
        <dbReference type="Rhea" id="RHEA-COMP:11605"/>
        <dbReference type="ChEBI" id="CHEBI:15378"/>
        <dbReference type="ChEBI" id="CHEBI:30013"/>
        <dbReference type="ChEBI" id="CHEBI:30616"/>
        <dbReference type="ChEBI" id="CHEBI:61977"/>
        <dbReference type="ChEBI" id="CHEBI:456216"/>
        <dbReference type="EC" id="2.7.11.1"/>
    </reaction>
</comment>
<keyword evidence="13 18" id="KW-1133">Transmembrane helix</keyword>
<dbReference type="PROSITE" id="PS50011">
    <property type="entry name" value="PROTEIN_KINASE_DOM"/>
    <property type="match status" value="1"/>
</dbReference>
<evidence type="ECO:0000256" key="2">
    <source>
        <dbReference type="ARBA" id="ARBA00012513"/>
    </source>
</evidence>
<dbReference type="Gene3D" id="1.10.510.10">
    <property type="entry name" value="Transferase(Phosphotransferase) domain 1"/>
    <property type="match status" value="1"/>
</dbReference>
<keyword evidence="11" id="KW-0418">Kinase</keyword>
<evidence type="ECO:0000256" key="14">
    <source>
        <dbReference type="ARBA" id="ARBA00023136"/>
    </source>
</evidence>
<protein>
    <recommendedName>
        <fullName evidence="2">non-specific serine/threonine protein kinase</fullName>
        <ecNumber evidence="2">2.7.11.1</ecNumber>
    </recommendedName>
</protein>
<evidence type="ECO:0000256" key="16">
    <source>
        <dbReference type="ARBA" id="ARBA00047899"/>
    </source>
</evidence>